<dbReference type="GO" id="GO:0051213">
    <property type="term" value="F:dioxygenase activity"/>
    <property type="evidence" value="ECO:0007669"/>
    <property type="project" value="UniProtKB-KW"/>
</dbReference>
<keyword evidence="2" id="KW-0408">Iron</keyword>
<evidence type="ECO:0000256" key="1">
    <source>
        <dbReference type="ARBA" id="ARBA00022723"/>
    </source>
</evidence>
<comment type="caution">
    <text evidence="3">The sequence shown here is derived from an EMBL/GenBank/DDBJ whole genome shotgun (WGS) entry which is preliminary data.</text>
</comment>
<evidence type="ECO:0000313" key="3">
    <source>
        <dbReference type="EMBL" id="MDV7218052.1"/>
    </source>
</evidence>
<accession>A0ABU4FBT2</accession>
<dbReference type="Gene3D" id="2.60.120.620">
    <property type="entry name" value="q2cbj1_9rhob like domain"/>
    <property type="match status" value="1"/>
</dbReference>
<sequence>MGLTTLEPTASVDDVCDVIARDGGVIVKDFIDSELLDAIKADLLPELERVGWGQDDFAGAKTRRLGALFKHSPRMTDLITHPLFYGAAERYLQLPTPVWFGDERAELVPNIQIGVTQLIDIHLGEGSQPLHRDDAVWQWRHPEGGRQARVQIMLAVTDFTADNGGTLVIPGSHLWDDERGPREEETVPTEMTAGSALIWLGATYHAGGTNNTDISRTGLTLTLDLAYLRQEENHYLSVPLDVVKQLPDRVQRLLGYEASPPFMGWIEVDGVMTDPHHVLEDDPSSVKAAATF</sequence>
<protein>
    <submittedName>
        <fullName evidence="3">Phytanoyl-CoA dioxygenase family protein</fullName>
    </submittedName>
</protein>
<dbReference type="PANTHER" id="PTHR20883:SF15">
    <property type="entry name" value="PHYTANOYL-COA DIOXYGENASE DOMAIN-CONTAINING PROTEIN 1"/>
    <property type="match status" value="1"/>
</dbReference>
<keyword evidence="4" id="KW-1185">Reference proteome</keyword>
<keyword evidence="3" id="KW-0560">Oxidoreductase</keyword>
<evidence type="ECO:0000256" key="2">
    <source>
        <dbReference type="ARBA" id="ARBA00023004"/>
    </source>
</evidence>
<organism evidence="3 4">
    <name type="scientific">Streptomyces prunicolor</name>
    <dbReference type="NCBI Taxonomy" id="67348"/>
    <lineage>
        <taxon>Bacteria</taxon>
        <taxon>Bacillati</taxon>
        <taxon>Actinomycetota</taxon>
        <taxon>Actinomycetes</taxon>
        <taxon>Kitasatosporales</taxon>
        <taxon>Streptomycetaceae</taxon>
        <taxon>Streptomyces</taxon>
    </lineage>
</organism>
<keyword evidence="1" id="KW-0479">Metal-binding</keyword>
<name>A0ABU4FBT2_9ACTN</name>
<evidence type="ECO:0000313" key="4">
    <source>
        <dbReference type="Proteomes" id="UP001187346"/>
    </source>
</evidence>
<gene>
    <name evidence="3" type="ORF">R5A26_19075</name>
</gene>
<dbReference type="EMBL" id="JAWMAJ010000058">
    <property type="protein sequence ID" value="MDV7218052.1"/>
    <property type="molecule type" value="Genomic_DNA"/>
</dbReference>
<dbReference type="InterPro" id="IPR008775">
    <property type="entry name" value="Phytyl_CoA_dOase-like"/>
</dbReference>
<reference evidence="3 4" key="1">
    <citation type="submission" date="2023-10" db="EMBL/GenBank/DDBJ databases">
        <title>Characterization of rhizosphere-enriched actinobacteria from wheat plants lab-grown on chernevaya soil.</title>
        <authorList>
            <person name="Tikhonova E.N."/>
            <person name="Konopkin A."/>
            <person name="Kravchenko I.K."/>
        </authorList>
    </citation>
    <scope>NUCLEOTIDE SEQUENCE [LARGE SCALE GENOMIC DNA]</scope>
    <source>
        <strain evidence="3 4">RR29</strain>
    </source>
</reference>
<dbReference type="RefSeq" id="WP_317772225.1">
    <property type="nucleotide sequence ID" value="NZ_JAWMAJ010000058.1"/>
</dbReference>
<proteinExistence type="predicted"/>
<dbReference type="SUPFAM" id="SSF51197">
    <property type="entry name" value="Clavaminate synthase-like"/>
    <property type="match status" value="1"/>
</dbReference>
<keyword evidence="3" id="KW-0223">Dioxygenase</keyword>
<dbReference type="Pfam" id="PF05721">
    <property type="entry name" value="PhyH"/>
    <property type="match status" value="1"/>
</dbReference>
<dbReference type="PANTHER" id="PTHR20883">
    <property type="entry name" value="PHYTANOYL-COA DIOXYGENASE DOMAIN CONTAINING 1"/>
    <property type="match status" value="1"/>
</dbReference>
<dbReference type="Proteomes" id="UP001187346">
    <property type="component" value="Unassembled WGS sequence"/>
</dbReference>